<dbReference type="GO" id="GO:0004525">
    <property type="term" value="F:ribonuclease III activity"/>
    <property type="evidence" value="ECO:0007669"/>
    <property type="project" value="InterPro"/>
</dbReference>
<accession>A0A5D3AY10</accession>
<dbReference type="SUPFAM" id="SSF69065">
    <property type="entry name" value="RNase III domain-like"/>
    <property type="match status" value="1"/>
</dbReference>
<dbReference type="SUPFAM" id="SSF54768">
    <property type="entry name" value="dsRNA-binding domain-like"/>
    <property type="match status" value="1"/>
</dbReference>
<comment type="caution">
    <text evidence="9">The sequence shown here is derived from an EMBL/GenBank/DDBJ whole genome shotgun (WGS) entry which is preliminary data.</text>
</comment>
<evidence type="ECO:0000313" key="10">
    <source>
        <dbReference type="Proteomes" id="UP000322245"/>
    </source>
</evidence>
<name>A0A5D3AY10_9TREE</name>
<sequence length="420" mass="44478">MASLSTRLLQRPPQLLSRSIHTSRALSAPKPSLVPPPTALSALASRLSLQPSPAVSTSLITCLTHASYLAEQTEDANAEIDFSETSESNELLATVGNSLIGLFASEHLASLYPYLPTQALQNAVTAYVGPAACVSVGRELGVAVQGGGNAGLPGTGKGANSAGVVVRWSRTALAEKNWRENKGKAMEGLMKVPVGRRFQKFLKEQEQEAAAEAEGEARGKKQQSHEDVIASAVRSFVGLIYQEEGIHTARTFVHAHFLSRALDLSSLINLNNPLHVLSSVVSSHFASAGVPSSSSETAIQPRLLASTGTNSQAPLFLVGLFLPSGLKISEGHGSSKAMAKHRAAVNGLQSIWFTRGDQPGAEVLGIKGLGKPFGEYGEGLPSSAHEDWVYEEGKVIIGEEESEFESIEWGGKEVLPGSRR</sequence>
<dbReference type="InterPro" id="IPR044444">
    <property type="entry name" value="Ribosomal_mL44_DSRM_metazoa"/>
</dbReference>
<dbReference type="PROSITE" id="PS50142">
    <property type="entry name" value="RNASE_3_2"/>
    <property type="match status" value="1"/>
</dbReference>
<evidence type="ECO:0000313" key="9">
    <source>
        <dbReference type="EMBL" id="TYJ54970.1"/>
    </source>
</evidence>
<dbReference type="Pfam" id="PF00636">
    <property type="entry name" value="Ribonuclease_3"/>
    <property type="match status" value="1"/>
</dbReference>
<evidence type="ECO:0000256" key="7">
    <source>
        <dbReference type="ARBA" id="ARBA00035187"/>
    </source>
</evidence>
<dbReference type="Proteomes" id="UP000322245">
    <property type="component" value="Unassembled WGS sequence"/>
</dbReference>
<keyword evidence="4" id="KW-0496">Mitochondrion</keyword>
<dbReference type="PANTHER" id="PTHR11207">
    <property type="entry name" value="RIBONUCLEASE III"/>
    <property type="match status" value="1"/>
</dbReference>
<proteinExistence type="inferred from homology"/>
<dbReference type="GO" id="GO:0005739">
    <property type="term" value="C:mitochondrion"/>
    <property type="evidence" value="ECO:0007669"/>
    <property type="project" value="TreeGrafter"/>
</dbReference>
<comment type="similarity">
    <text evidence="6">Belongs to the ribonuclease III family. Mitochondrion-specific ribosomal protein mL44 subfamily.</text>
</comment>
<comment type="subcellular location">
    <subcellularLocation>
        <location evidence="1">Mitochondrion</location>
    </subcellularLocation>
</comment>
<keyword evidence="3" id="KW-0689">Ribosomal protein</keyword>
<dbReference type="GO" id="GO:0003723">
    <property type="term" value="F:RNA binding"/>
    <property type="evidence" value="ECO:0007669"/>
    <property type="project" value="UniProtKB-KW"/>
</dbReference>
<feature type="domain" description="RNase III" evidence="8">
    <location>
        <begin position="40"/>
        <end position="142"/>
    </location>
</feature>
<evidence type="ECO:0000256" key="1">
    <source>
        <dbReference type="ARBA" id="ARBA00004173"/>
    </source>
</evidence>
<protein>
    <recommendedName>
        <fullName evidence="7">Large ribosomal subunit protein mL44</fullName>
    </recommendedName>
</protein>
<gene>
    <name evidence="9" type="ORF">B9479_004382</name>
</gene>
<dbReference type="InterPro" id="IPR000999">
    <property type="entry name" value="RNase_III_dom"/>
</dbReference>
<dbReference type="GO" id="GO:0006396">
    <property type="term" value="P:RNA processing"/>
    <property type="evidence" value="ECO:0007669"/>
    <property type="project" value="InterPro"/>
</dbReference>
<evidence type="ECO:0000256" key="3">
    <source>
        <dbReference type="ARBA" id="ARBA00022980"/>
    </source>
</evidence>
<dbReference type="SMART" id="SM00535">
    <property type="entry name" value="RIBOc"/>
    <property type="match status" value="1"/>
</dbReference>
<evidence type="ECO:0000256" key="4">
    <source>
        <dbReference type="ARBA" id="ARBA00023128"/>
    </source>
</evidence>
<dbReference type="Gene3D" id="1.10.1520.10">
    <property type="entry name" value="Ribonuclease III domain"/>
    <property type="match status" value="1"/>
</dbReference>
<dbReference type="EMBL" id="NIDF01000049">
    <property type="protein sequence ID" value="TYJ54970.1"/>
    <property type="molecule type" value="Genomic_DNA"/>
</dbReference>
<keyword evidence="10" id="KW-1185">Reference proteome</keyword>
<evidence type="ECO:0000259" key="8">
    <source>
        <dbReference type="PROSITE" id="PS50142"/>
    </source>
</evidence>
<dbReference type="InterPro" id="IPR036389">
    <property type="entry name" value="RNase_III_sf"/>
</dbReference>
<keyword evidence="5" id="KW-0687">Ribonucleoprotein</keyword>
<dbReference type="GO" id="GO:0003735">
    <property type="term" value="F:structural constituent of ribosome"/>
    <property type="evidence" value="ECO:0007669"/>
    <property type="project" value="TreeGrafter"/>
</dbReference>
<evidence type="ECO:0000256" key="5">
    <source>
        <dbReference type="ARBA" id="ARBA00023274"/>
    </source>
</evidence>
<dbReference type="Gene3D" id="3.30.160.20">
    <property type="match status" value="1"/>
</dbReference>
<reference evidence="9 10" key="1">
    <citation type="submission" date="2017-05" db="EMBL/GenBank/DDBJ databases">
        <title>The Genome Sequence of Tsuchiyaea wingfieldii DSM 27421.</title>
        <authorList>
            <person name="Cuomo C."/>
            <person name="Passer A."/>
            <person name="Billmyre B."/>
            <person name="Heitman J."/>
        </authorList>
    </citation>
    <scope>NUCLEOTIDE SEQUENCE [LARGE SCALE GENOMIC DNA]</scope>
    <source>
        <strain evidence="9 10">DSM 27421</strain>
    </source>
</reference>
<dbReference type="Pfam" id="PF22892">
    <property type="entry name" value="DSRM_MRPL44"/>
    <property type="match status" value="1"/>
</dbReference>
<dbReference type="AlphaFoldDB" id="A0A5D3AY10"/>
<evidence type="ECO:0000256" key="2">
    <source>
        <dbReference type="ARBA" id="ARBA00022884"/>
    </source>
</evidence>
<dbReference type="PANTHER" id="PTHR11207:SF32">
    <property type="entry name" value="LARGE RIBOSOMAL SUBUNIT PROTEIN ML44"/>
    <property type="match status" value="1"/>
</dbReference>
<dbReference type="FunFam" id="1.10.1520.10:FF:000035">
    <property type="entry name" value="Chromosome 7, whole genome shotgun sequence"/>
    <property type="match status" value="1"/>
</dbReference>
<keyword evidence="2" id="KW-0694">RNA-binding</keyword>
<evidence type="ECO:0000256" key="6">
    <source>
        <dbReference type="ARBA" id="ARBA00024034"/>
    </source>
</evidence>
<organism evidence="9 10">
    <name type="scientific">Cryptococcus floricola</name>
    <dbReference type="NCBI Taxonomy" id="2591691"/>
    <lineage>
        <taxon>Eukaryota</taxon>
        <taxon>Fungi</taxon>
        <taxon>Dikarya</taxon>
        <taxon>Basidiomycota</taxon>
        <taxon>Agaricomycotina</taxon>
        <taxon>Tremellomycetes</taxon>
        <taxon>Tremellales</taxon>
        <taxon>Cryptococcaceae</taxon>
        <taxon>Cryptococcus</taxon>
    </lineage>
</organism>